<keyword evidence="4" id="KW-0479">Metal-binding</keyword>
<feature type="binding site" evidence="4">
    <location>
        <position position="84"/>
    </location>
    <ligand>
        <name>S-adenosyl-L-methionine</name>
        <dbReference type="ChEBI" id="CHEBI:59789"/>
    </ligand>
</feature>
<evidence type="ECO:0000256" key="1">
    <source>
        <dbReference type="ARBA" id="ARBA00022603"/>
    </source>
</evidence>
<reference evidence="5 6" key="1">
    <citation type="submission" date="2017-10" db="EMBL/GenBank/DDBJ databases">
        <title>Bacillus sp. nov., a halophilic bacterium isolated from a Keqin Lake.</title>
        <authorList>
            <person name="Wang H."/>
        </authorList>
    </citation>
    <scope>NUCLEOTIDE SEQUENCE [LARGE SCALE GENOMIC DNA]</scope>
    <source>
        <strain evidence="5 6">KCTC 13187</strain>
    </source>
</reference>
<accession>A0A3A9KL89</accession>
<comment type="function">
    <text evidence="4">Catalyzes the methylation of 5-hydroxyuridine (ho5U) to form 5-methoxyuridine (mo5U) at position 34 in tRNAs.</text>
</comment>
<dbReference type="PANTHER" id="PTHR10509">
    <property type="entry name" value="O-METHYLTRANSFERASE-RELATED"/>
    <property type="match status" value="1"/>
</dbReference>
<evidence type="ECO:0000256" key="4">
    <source>
        <dbReference type="HAMAP-Rule" id="MF_02217"/>
    </source>
</evidence>
<keyword evidence="1 4" id="KW-0489">Methyltransferase</keyword>
<dbReference type="CDD" id="cd02440">
    <property type="entry name" value="AdoMet_MTases"/>
    <property type="match status" value="1"/>
</dbReference>
<dbReference type="EC" id="2.1.1.-" evidence="4"/>
<dbReference type="InterPro" id="IPR002935">
    <property type="entry name" value="SAM_O-MeTrfase"/>
</dbReference>
<name>A0A3A9KL89_9BACI</name>
<dbReference type="OrthoDB" id="9799672at2"/>
<dbReference type="GO" id="GO:0030488">
    <property type="term" value="P:tRNA methylation"/>
    <property type="evidence" value="ECO:0007669"/>
    <property type="project" value="UniProtKB-UniRule"/>
</dbReference>
<dbReference type="InterPro" id="IPR029063">
    <property type="entry name" value="SAM-dependent_MTases_sf"/>
</dbReference>
<evidence type="ECO:0000256" key="3">
    <source>
        <dbReference type="ARBA" id="ARBA00022691"/>
    </source>
</evidence>
<feature type="binding site" evidence="4">
    <location>
        <position position="37"/>
    </location>
    <ligand>
        <name>S-adenosyl-L-methionine</name>
        <dbReference type="ChEBI" id="CHEBI:59789"/>
    </ligand>
</feature>
<proteinExistence type="inferred from homology"/>
<dbReference type="SUPFAM" id="SSF53335">
    <property type="entry name" value="S-adenosyl-L-methionine-dependent methyltransferases"/>
    <property type="match status" value="1"/>
</dbReference>
<keyword evidence="2 4" id="KW-0808">Transferase</keyword>
<dbReference type="GO" id="GO:0016300">
    <property type="term" value="F:tRNA (uridine) methyltransferase activity"/>
    <property type="evidence" value="ECO:0007669"/>
    <property type="project" value="UniProtKB-UniRule"/>
</dbReference>
<dbReference type="InterPro" id="IPR050362">
    <property type="entry name" value="Cation-dep_OMT"/>
</dbReference>
<keyword evidence="3 4" id="KW-0949">S-adenosyl-L-methionine</keyword>
<comment type="caution">
    <text evidence="5">The sequence shown here is derived from an EMBL/GenBank/DDBJ whole genome shotgun (WGS) entry which is preliminary data.</text>
</comment>
<dbReference type="InterPro" id="IPR043675">
    <property type="entry name" value="TrmR_methyltr"/>
</dbReference>
<dbReference type="AlphaFoldDB" id="A0A3A9KL89"/>
<dbReference type="Pfam" id="PF01596">
    <property type="entry name" value="Methyltransf_3"/>
    <property type="match status" value="1"/>
</dbReference>
<protein>
    <recommendedName>
        <fullName evidence="4">tRNA 5-hydroxyuridine methyltransferase</fullName>
        <ecNumber evidence="4">2.1.1.-</ecNumber>
    </recommendedName>
    <alternativeName>
        <fullName evidence="4">ho5U methyltransferase</fullName>
    </alternativeName>
</protein>
<comment type="similarity">
    <text evidence="4">Belongs to the class I-like SAM-binding methyltransferase superfamily. Cation-dependent O-methyltransferase family.</text>
</comment>
<evidence type="ECO:0000313" key="6">
    <source>
        <dbReference type="Proteomes" id="UP000281498"/>
    </source>
</evidence>
<dbReference type="HAMAP" id="MF_02217">
    <property type="entry name" value="TrmR_methyltr"/>
    <property type="match status" value="1"/>
</dbReference>
<keyword evidence="6" id="KW-1185">Reference proteome</keyword>
<sequence length="226" mass="25602">MEIGAKTKTYIKSIVPDKSTFIKDIEAYASLHNVPIMETDGMDTLLQFLRIQQPKRILEIGTAIGYSAIRMMEAVPNCHVVSIERDEERAKTAIENIHRATMETRFELIQGDALEVTEAVQDLAPFDVLFIDAAKGQYERFFSLYEPMVKVNGVIFSDNVLFKGMVSNEKQAETRRVRSLVGKIQAYNENLMNHDRFVSTILPVGDGLMVSKKLHSSSETRQVKKD</sequence>
<keyword evidence="4" id="KW-0819">tRNA processing</keyword>
<organism evidence="5 6">
    <name type="scientific">Salipaludibacillus neizhouensis</name>
    <dbReference type="NCBI Taxonomy" id="885475"/>
    <lineage>
        <taxon>Bacteria</taxon>
        <taxon>Bacillati</taxon>
        <taxon>Bacillota</taxon>
        <taxon>Bacilli</taxon>
        <taxon>Bacillales</taxon>
        <taxon>Bacillaceae</taxon>
    </lineage>
</organism>
<dbReference type="RefSeq" id="WP_110936766.1">
    <property type="nucleotide sequence ID" value="NZ_KZ614146.1"/>
</dbReference>
<evidence type="ECO:0000256" key="2">
    <source>
        <dbReference type="ARBA" id="ARBA00022679"/>
    </source>
</evidence>
<gene>
    <name evidence="4" type="primary">trmR</name>
    <name evidence="5" type="ORF">CR203_00640</name>
</gene>
<dbReference type="Proteomes" id="UP000281498">
    <property type="component" value="Unassembled WGS sequence"/>
</dbReference>
<feature type="binding site" evidence="4">
    <location>
        <position position="132"/>
    </location>
    <ligand>
        <name>Mg(2+)</name>
        <dbReference type="ChEBI" id="CHEBI:18420"/>
    </ligand>
</feature>
<feature type="binding site" evidence="4">
    <location>
        <position position="132"/>
    </location>
    <ligand>
        <name>S-adenosyl-L-methionine</name>
        <dbReference type="ChEBI" id="CHEBI:59789"/>
    </ligand>
</feature>
<dbReference type="EMBL" id="PDOE01000001">
    <property type="protein sequence ID" value="RKL68595.1"/>
    <property type="molecule type" value="Genomic_DNA"/>
</dbReference>
<comment type="catalytic activity">
    <reaction evidence="4">
        <text>5-hydroxyuridine(34) in tRNA + S-adenosyl-L-methionine = 5-methoxyuridine(34) in tRNA + S-adenosyl-L-homocysteine + H(+)</text>
        <dbReference type="Rhea" id="RHEA:60524"/>
        <dbReference type="Rhea" id="RHEA-COMP:13381"/>
        <dbReference type="Rhea" id="RHEA-COMP:15591"/>
        <dbReference type="ChEBI" id="CHEBI:15378"/>
        <dbReference type="ChEBI" id="CHEBI:57856"/>
        <dbReference type="ChEBI" id="CHEBI:59789"/>
        <dbReference type="ChEBI" id="CHEBI:136877"/>
        <dbReference type="ChEBI" id="CHEBI:143860"/>
    </reaction>
</comment>
<evidence type="ECO:0000313" key="5">
    <source>
        <dbReference type="EMBL" id="RKL68595.1"/>
    </source>
</evidence>
<feature type="binding site" evidence="4">
    <location>
        <begin position="112"/>
        <end position="113"/>
    </location>
    <ligand>
        <name>S-adenosyl-L-methionine</name>
        <dbReference type="ChEBI" id="CHEBI:59789"/>
    </ligand>
</feature>
<feature type="binding site" evidence="4">
    <location>
        <position position="67"/>
    </location>
    <ligand>
        <name>S-adenosyl-L-methionine</name>
        <dbReference type="ChEBI" id="CHEBI:59789"/>
    </ligand>
</feature>
<dbReference type="Gene3D" id="3.40.50.150">
    <property type="entry name" value="Vaccinia Virus protein VP39"/>
    <property type="match status" value="1"/>
</dbReference>
<dbReference type="GO" id="GO:0000287">
    <property type="term" value="F:magnesium ion binding"/>
    <property type="evidence" value="ECO:0007669"/>
    <property type="project" value="UniProtKB-UniRule"/>
</dbReference>
<dbReference type="PANTHER" id="PTHR10509:SF14">
    <property type="entry name" value="CAFFEOYL-COA O-METHYLTRANSFERASE 3-RELATED"/>
    <property type="match status" value="1"/>
</dbReference>
<dbReference type="PROSITE" id="PS51682">
    <property type="entry name" value="SAM_OMT_I"/>
    <property type="match status" value="1"/>
</dbReference>
<comment type="subunit">
    <text evidence="4">Homodimer.</text>
</comment>
<dbReference type="GO" id="GO:0008171">
    <property type="term" value="F:O-methyltransferase activity"/>
    <property type="evidence" value="ECO:0007669"/>
    <property type="project" value="InterPro"/>
</dbReference>
<feature type="binding site" evidence="4">
    <location>
        <position position="158"/>
    </location>
    <ligand>
        <name>Mg(2+)</name>
        <dbReference type="ChEBI" id="CHEBI:18420"/>
    </ligand>
</feature>
<dbReference type="GO" id="GO:0008757">
    <property type="term" value="F:S-adenosylmethionine-dependent methyltransferase activity"/>
    <property type="evidence" value="ECO:0007669"/>
    <property type="project" value="TreeGrafter"/>
</dbReference>
<feature type="binding site" evidence="4">
    <location>
        <position position="159"/>
    </location>
    <ligand>
        <name>Mg(2+)</name>
        <dbReference type="ChEBI" id="CHEBI:18420"/>
    </ligand>
</feature>
<keyword evidence="4" id="KW-0460">Magnesium</keyword>